<feature type="compositionally biased region" description="Low complexity" evidence="1">
    <location>
        <begin position="161"/>
        <end position="179"/>
    </location>
</feature>
<evidence type="ECO:0000256" key="2">
    <source>
        <dbReference type="SAM" id="SignalP"/>
    </source>
</evidence>
<feature type="compositionally biased region" description="Pro residues" evidence="1">
    <location>
        <begin position="104"/>
        <end position="113"/>
    </location>
</feature>
<dbReference type="GO" id="GO:0043130">
    <property type="term" value="F:ubiquitin binding"/>
    <property type="evidence" value="ECO:0007669"/>
    <property type="project" value="InterPro"/>
</dbReference>
<comment type="caution">
    <text evidence="4">The sequence shown here is derived from an EMBL/GenBank/DDBJ whole genome shotgun (WGS) entry which is preliminary data.</text>
</comment>
<proteinExistence type="predicted"/>
<dbReference type="Proteomes" id="UP000318437">
    <property type="component" value="Unassembled WGS sequence"/>
</dbReference>
<protein>
    <recommendedName>
        <fullName evidence="3">SLA1 homology domain-containing protein</fullName>
    </recommendedName>
</protein>
<dbReference type="EMBL" id="SJPS01000004">
    <property type="protein sequence ID" value="TWU25752.1"/>
    <property type="molecule type" value="Genomic_DNA"/>
</dbReference>
<dbReference type="GO" id="GO:0008092">
    <property type="term" value="F:cytoskeletal protein binding"/>
    <property type="evidence" value="ECO:0007669"/>
    <property type="project" value="InterPro"/>
</dbReference>
<feature type="signal peptide" evidence="2">
    <location>
        <begin position="1"/>
        <end position="24"/>
    </location>
</feature>
<dbReference type="Gene3D" id="2.30.30.700">
    <property type="entry name" value="SLA1 homology domain 1"/>
    <property type="match status" value="1"/>
</dbReference>
<dbReference type="RefSeq" id="WP_146451333.1">
    <property type="nucleotide sequence ID" value="NZ_SJPS01000004.1"/>
</dbReference>
<accession>A0A5C6CMY1</accession>
<feature type="compositionally biased region" description="Basic and acidic residues" evidence="1">
    <location>
        <begin position="232"/>
        <end position="242"/>
    </location>
</feature>
<feature type="compositionally biased region" description="Low complexity" evidence="1">
    <location>
        <begin position="191"/>
        <end position="203"/>
    </location>
</feature>
<dbReference type="AlphaFoldDB" id="A0A5C6CMY1"/>
<evidence type="ECO:0000313" key="4">
    <source>
        <dbReference type="EMBL" id="TWU25752.1"/>
    </source>
</evidence>
<dbReference type="GO" id="GO:0030674">
    <property type="term" value="F:protein-macromolecule adaptor activity"/>
    <property type="evidence" value="ECO:0007669"/>
    <property type="project" value="InterPro"/>
</dbReference>
<dbReference type="InterPro" id="IPR007131">
    <property type="entry name" value="SHD1"/>
</dbReference>
<dbReference type="GO" id="GO:0042802">
    <property type="term" value="F:identical protein binding"/>
    <property type="evidence" value="ECO:0007669"/>
    <property type="project" value="InterPro"/>
</dbReference>
<dbReference type="OrthoDB" id="292611at2"/>
<feature type="chain" id="PRO_5023099850" description="SLA1 homology domain-containing protein" evidence="2">
    <location>
        <begin position="25"/>
        <end position="341"/>
    </location>
</feature>
<evidence type="ECO:0000256" key="1">
    <source>
        <dbReference type="SAM" id="MobiDB-lite"/>
    </source>
</evidence>
<evidence type="ECO:0000313" key="5">
    <source>
        <dbReference type="Proteomes" id="UP000318437"/>
    </source>
</evidence>
<feature type="domain" description="SLA1 homology" evidence="3">
    <location>
        <begin position="264"/>
        <end position="318"/>
    </location>
</feature>
<keyword evidence="5" id="KW-1185">Reference proteome</keyword>
<gene>
    <name evidence="4" type="ORF">Pla144_29640</name>
</gene>
<evidence type="ECO:0000259" key="3">
    <source>
        <dbReference type="Pfam" id="PF03983"/>
    </source>
</evidence>
<sequence precursor="true">MGSFATRFVMGLLVALQSVHPVMACECEPYICWDCDCQTVCDAGEPCVDYSVKELTAGGVCECEAQEVMSHEQADTQSSSPAKELVVTKPKKQLPTPASETPTPVTPPPPIAVPQPDNELAPPTNDLFPGPAGSADKPPAVSPPEKKSEIDSLFEEPSAISEPQPSPSKESTTPKPNSTEALFVEPKQETEQPPTSESPEASELVPVEESNQEPENKSDSFEDLFGPVDGEPEPKEEAKPEPFDPFSQEGLPPKISSDKDLASTESRVWTDSSAEFSCEARLVSLTSKLVLLQSVTGNRISIHLSRLSDADLTFLQEYVHAQRMVLARESLAAQLASSWSH</sequence>
<keyword evidence="2" id="KW-0732">Signal</keyword>
<reference evidence="4 5" key="1">
    <citation type="submission" date="2019-02" db="EMBL/GenBank/DDBJ databases">
        <title>Deep-cultivation of Planctomycetes and their phenomic and genomic characterization uncovers novel biology.</title>
        <authorList>
            <person name="Wiegand S."/>
            <person name="Jogler M."/>
            <person name="Boedeker C."/>
            <person name="Pinto D."/>
            <person name="Vollmers J."/>
            <person name="Rivas-Marin E."/>
            <person name="Kohn T."/>
            <person name="Peeters S.H."/>
            <person name="Heuer A."/>
            <person name="Rast P."/>
            <person name="Oberbeckmann S."/>
            <person name="Bunk B."/>
            <person name="Jeske O."/>
            <person name="Meyerdierks A."/>
            <person name="Storesund J.E."/>
            <person name="Kallscheuer N."/>
            <person name="Luecker S."/>
            <person name="Lage O.M."/>
            <person name="Pohl T."/>
            <person name="Merkel B.J."/>
            <person name="Hornburger P."/>
            <person name="Mueller R.-W."/>
            <person name="Bruemmer F."/>
            <person name="Labrenz M."/>
            <person name="Spormann A.M."/>
            <person name="Op Den Camp H."/>
            <person name="Overmann J."/>
            <person name="Amann R."/>
            <person name="Jetten M.S.M."/>
            <person name="Mascher T."/>
            <person name="Medema M.H."/>
            <person name="Devos D.P."/>
            <person name="Kaster A.-K."/>
            <person name="Ovreas L."/>
            <person name="Rohde M."/>
            <person name="Galperin M.Y."/>
            <person name="Jogler C."/>
        </authorList>
    </citation>
    <scope>NUCLEOTIDE SEQUENCE [LARGE SCALE GENOMIC DNA]</scope>
    <source>
        <strain evidence="4 5">Pla144</strain>
    </source>
</reference>
<dbReference type="Pfam" id="PF03983">
    <property type="entry name" value="SHD1"/>
    <property type="match status" value="1"/>
</dbReference>
<organism evidence="4 5">
    <name type="scientific">Bythopirellula polymerisocia</name>
    <dbReference type="NCBI Taxonomy" id="2528003"/>
    <lineage>
        <taxon>Bacteria</taxon>
        <taxon>Pseudomonadati</taxon>
        <taxon>Planctomycetota</taxon>
        <taxon>Planctomycetia</taxon>
        <taxon>Pirellulales</taxon>
        <taxon>Lacipirellulaceae</taxon>
        <taxon>Bythopirellula</taxon>
    </lineage>
</organism>
<feature type="region of interest" description="Disordered" evidence="1">
    <location>
        <begin position="71"/>
        <end position="262"/>
    </location>
</feature>
<name>A0A5C6CMY1_9BACT</name>